<proteinExistence type="predicted"/>
<evidence type="ECO:0000313" key="1">
    <source>
        <dbReference type="EMBL" id="KKM83862.1"/>
    </source>
</evidence>
<dbReference type="EMBL" id="LAZR01007654">
    <property type="protein sequence ID" value="KKM83862.1"/>
    <property type="molecule type" value="Genomic_DNA"/>
</dbReference>
<reference evidence="1" key="1">
    <citation type="journal article" date="2015" name="Nature">
        <title>Complex archaea that bridge the gap between prokaryotes and eukaryotes.</title>
        <authorList>
            <person name="Spang A."/>
            <person name="Saw J.H."/>
            <person name="Jorgensen S.L."/>
            <person name="Zaremba-Niedzwiedzka K."/>
            <person name="Martijn J."/>
            <person name="Lind A.E."/>
            <person name="van Eijk R."/>
            <person name="Schleper C."/>
            <person name="Guy L."/>
            <person name="Ettema T.J."/>
        </authorList>
    </citation>
    <scope>NUCLEOTIDE SEQUENCE</scope>
</reference>
<name>A0A0F9NRK9_9ZZZZ</name>
<comment type="caution">
    <text evidence="1">The sequence shown here is derived from an EMBL/GenBank/DDBJ whole genome shotgun (WGS) entry which is preliminary data.</text>
</comment>
<accession>A0A0F9NRK9</accession>
<organism evidence="1">
    <name type="scientific">marine sediment metagenome</name>
    <dbReference type="NCBI Taxonomy" id="412755"/>
    <lineage>
        <taxon>unclassified sequences</taxon>
        <taxon>metagenomes</taxon>
        <taxon>ecological metagenomes</taxon>
    </lineage>
</organism>
<gene>
    <name evidence="1" type="ORF">LCGC14_1305150</name>
</gene>
<sequence length="166" mass="18841">MIKQRGRLPGFKLSKSHKAKISKGRTGQRHTIETRLKISHTKHENSSSIMLTFIPFAIILISKAKGIGRNPIMVDIIRAFISSRRRYKPAEALIGIYAVAMRKSLEKFGYISLAAPNTVDRRVKYITPTPLFPGKGHTRQRNDIIALIISDVIELRRVEGIKRRAK</sequence>
<protein>
    <submittedName>
        <fullName evidence="1">Uncharacterized protein</fullName>
    </submittedName>
</protein>
<dbReference type="AlphaFoldDB" id="A0A0F9NRK9"/>